<feature type="domain" description="Histidine kinase" evidence="10">
    <location>
        <begin position="219"/>
        <end position="442"/>
    </location>
</feature>
<organism evidence="11 12">
    <name type="scientific">Clostridium thailandense</name>
    <dbReference type="NCBI Taxonomy" id="2794346"/>
    <lineage>
        <taxon>Bacteria</taxon>
        <taxon>Bacillati</taxon>
        <taxon>Bacillota</taxon>
        <taxon>Clostridia</taxon>
        <taxon>Eubacteriales</taxon>
        <taxon>Clostridiaceae</taxon>
        <taxon>Clostridium</taxon>
    </lineage>
</organism>
<dbReference type="SMART" id="SM00388">
    <property type="entry name" value="HisKA"/>
    <property type="match status" value="1"/>
</dbReference>
<keyword evidence="6" id="KW-0418">Kinase</keyword>
<dbReference type="EMBL" id="JAEEGC010000090">
    <property type="protein sequence ID" value="MBV7274597.1"/>
    <property type="molecule type" value="Genomic_DNA"/>
</dbReference>
<evidence type="ECO:0000256" key="3">
    <source>
        <dbReference type="ARBA" id="ARBA00022553"/>
    </source>
</evidence>
<dbReference type="EC" id="2.7.13.3" evidence="2"/>
<keyword evidence="9" id="KW-0175">Coiled coil</keyword>
<dbReference type="CDD" id="cd16922">
    <property type="entry name" value="HATPase_EvgS-ArcB-TorS-like"/>
    <property type="match status" value="1"/>
</dbReference>
<reference evidence="11" key="1">
    <citation type="submission" date="2020-12" db="EMBL/GenBank/DDBJ databases">
        <title>Clostridium thailandense sp. nov., a novel acetogenic bacterium isolated from peat land soil in Thailand.</title>
        <authorList>
            <person name="Chaikitkaew S."/>
            <person name="Birkeland N.K."/>
        </authorList>
    </citation>
    <scope>NUCLEOTIDE SEQUENCE</scope>
    <source>
        <strain evidence="11">PL3</strain>
    </source>
</reference>
<dbReference type="PANTHER" id="PTHR43547">
    <property type="entry name" value="TWO-COMPONENT HISTIDINE KINASE"/>
    <property type="match status" value="1"/>
</dbReference>
<dbReference type="InterPro" id="IPR018771">
    <property type="entry name" value="PocR_dom"/>
</dbReference>
<dbReference type="PANTHER" id="PTHR43547:SF2">
    <property type="entry name" value="HYBRID SIGNAL TRANSDUCTION HISTIDINE KINASE C"/>
    <property type="match status" value="1"/>
</dbReference>
<name>A0A949WWA6_9CLOT</name>
<evidence type="ECO:0000256" key="7">
    <source>
        <dbReference type="ARBA" id="ARBA00022840"/>
    </source>
</evidence>
<dbReference type="GO" id="GO:0005524">
    <property type="term" value="F:ATP binding"/>
    <property type="evidence" value="ECO:0007669"/>
    <property type="project" value="UniProtKB-KW"/>
</dbReference>
<protein>
    <recommendedName>
        <fullName evidence="2">histidine kinase</fullName>
        <ecNumber evidence="2">2.7.13.3</ecNumber>
    </recommendedName>
</protein>
<dbReference type="InterPro" id="IPR003661">
    <property type="entry name" value="HisK_dim/P_dom"/>
</dbReference>
<dbReference type="PROSITE" id="PS50109">
    <property type="entry name" value="HIS_KIN"/>
    <property type="match status" value="1"/>
</dbReference>
<evidence type="ECO:0000256" key="6">
    <source>
        <dbReference type="ARBA" id="ARBA00022777"/>
    </source>
</evidence>
<dbReference type="Pfam" id="PF10114">
    <property type="entry name" value="PocR"/>
    <property type="match status" value="1"/>
</dbReference>
<evidence type="ECO:0000256" key="5">
    <source>
        <dbReference type="ARBA" id="ARBA00022741"/>
    </source>
</evidence>
<dbReference type="SMART" id="SM00387">
    <property type="entry name" value="HATPase_c"/>
    <property type="match status" value="1"/>
</dbReference>
<comment type="catalytic activity">
    <reaction evidence="1">
        <text>ATP + protein L-histidine = ADP + protein N-phospho-L-histidine.</text>
        <dbReference type="EC" id="2.7.13.3"/>
    </reaction>
</comment>
<keyword evidence="8" id="KW-0902">Two-component regulatory system</keyword>
<dbReference type="Pfam" id="PF00512">
    <property type="entry name" value="HisKA"/>
    <property type="match status" value="1"/>
</dbReference>
<keyword evidence="12" id="KW-1185">Reference proteome</keyword>
<dbReference type="Pfam" id="PF02518">
    <property type="entry name" value="HATPase_c"/>
    <property type="match status" value="1"/>
</dbReference>
<keyword evidence="3" id="KW-0597">Phosphoprotein</keyword>
<evidence type="ECO:0000256" key="8">
    <source>
        <dbReference type="ARBA" id="ARBA00023012"/>
    </source>
</evidence>
<sequence>MNTSDNSYIDVDSLELKDVIDINVLQSFQDNFARSMDIASVTVDVNGNPVTEPSSYTDFCMDFTHNTKIGDSRCAESHKRGGEEAARSGKPYIYRCHAGLIDFAAPILVNGKQIGTILGGQILTSVPLESDFRKTAREIGVHEEGYIKALKKVKITSEKNVEAAAEVLFIVANAFSKIGYEELKLKRISKDLEGEVLKKNLLIEESNKYNNLKTQLFSTVSHELKTPINIIYSSLQLLDSFNNGDSFILMSDTFSKYSNIMKQNCYRLIRLINNLIDMNKIEVGFFSLNLRNNDIVKVIEDIALSVVEYANLKNINLIFDTEIEEKVIAFDSEKFERIILNLLSNSIKFTKSGGNIYVNIYDENENVLISVKDTGIGIPEDMLEKIFDTFTQVDASFRRNAEGSGIGLSLVKSLVELHGGTITAQSKLGNGSEFIIKLPMKLIEDKVDTHKNESNSVNNNVEKTKIEFSDIYFT</sequence>
<dbReference type="RefSeq" id="WP_218321660.1">
    <property type="nucleotide sequence ID" value="NZ_JAEEGC010000090.1"/>
</dbReference>
<evidence type="ECO:0000313" key="12">
    <source>
        <dbReference type="Proteomes" id="UP000694308"/>
    </source>
</evidence>
<dbReference type="GO" id="GO:0000155">
    <property type="term" value="F:phosphorelay sensor kinase activity"/>
    <property type="evidence" value="ECO:0007669"/>
    <property type="project" value="InterPro"/>
</dbReference>
<evidence type="ECO:0000313" key="11">
    <source>
        <dbReference type="EMBL" id="MBV7274597.1"/>
    </source>
</evidence>
<evidence type="ECO:0000256" key="1">
    <source>
        <dbReference type="ARBA" id="ARBA00000085"/>
    </source>
</evidence>
<dbReference type="InterPro" id="IPR005467">
    <property type="entry name" value="His_kinase_dom"/>
</dbReference>
<feature type="coiled-coil region" evidence="9">
    <location>
        <begin position="440"/>
        <end position="467"/>
    </location>
</feature>
<dbReference type="Proteomes" id="UP000694308">
    <property type="component" value="Unassembled WGS sequence"/>
</dbReference>
<dbReference type="AlphaFoldDB" id="A0A949WWA6"/>
<accession>A0A949WWA6</accession>
<keyword evidence="7" id="KW-0067">ATP-binding</keyword>
<gene>
    <name evidence="11" type="ORF">I6U48_17020</name>
</gene>
<keyword evidence="5" id="KW-0547">Nucleotide-binding</keyword>
<keyword evidence="4" id="KW-0808">Transferase</keyword>
<dbReference type="FunFam" id="3.30.565.10:FF:000037">
    <property type="entry name" value="Hybrid sensor histidine kinase/response regulator"/>
    <property type="match status" value="1"/>
</dbReference>
<evidence type="ECO:0000259" key="10">
    <source>
        <dbReference type="PROSITE" id="PS50109"/>
    </source>
</evidence>
<proteinExistence type="predicted"/>
<comment type="caution">
    <text evidence="11">The sequence shown here is derived from an EMBL/GenBank/DDBJ whole genome shotgun (WGS) entry which is preliminary data.</text>
</comment>
<evidence type="ECO:0000256" key="2">
    <source>
        <dbReference type="ARBA" id="ARBA00012438"/>
    </source>
</evidence>
<evidence type="ECO:0000256" key="4">
    <source>
        <dbReference type="ARBA" id="ARBA00022679"/>
    </source>
</evidence>
<dbReference type="CDD" id="cd00082">
    <property type="entry name" value="HisKA"/>
    <property type="match status" value="1"/>
</dbReference>
<evidence type="ECO:0000256" key="9">
    <source>
        <dbReference type="SAM" id="Coils"/>
    </source>
</evidence>
<dbReference type="InterPro" id="IPR003594">
    <property type="entry name" value="HATPase_dom"/>
</dbReference>